<name>A0A017RSV0_9CLOT</name>
<accession>A0A017RSV0</accession>
<dbReference type="InterPro" id="IPR001509">
    <property type="entry name" value="Epimerase_deHydtase"/>
</dbReference>
<proteinExistence type="inferred from homology"/>
<dbReference type="STRING" id="1403537.Q428_11995"/>
<evidence type="ECO:0000313" key="3">
    <source>
        <dbReference type="EMBL" id="EYE87676.1"/>
    </source>
</evidence>
<protein>
    <recommendedName>
        <fullName evidence="2">NAD-dependent epimerase/dehydratase domain-containing protein</fullName>
    </recommendedName>
</protein>
<dbReference type="RefSeq" id="WP_035381064.1">
    <property type="nucleotide sequence ID" value="NZ_AZQP01000042.1"/>
</dbReference>
<dbReference type="InterPro" id="IPR036291">
    <property type="entry name" value="NAD(P)-bd_dom_sf"/>
</dbReference>
<dbReference type="AlphaFoldDB" id="A0A017RSV0"/>
<evidence type="ECO:0000259" key="2">
    <source>
        <dbReference type="Pfam" id="PF01370"/>
    </source>
</evidence>
<evidence type="ECO:0000313" key="4">
    <source>
        <dbReference type="Proteomes" id="UP000019681"/>
    </source>
</evidence>
<dbReference type="SUPFAM" id="SSF51735">
    <property type="entry name" value="NAD(P)-binding Rossmann-fold domains"/>
    <property type="match status" value="1"/>
</dbReference>
<dbReference type="EMBL" id="AZQP01000042">
    <property type="protein sequence ID" value="EYE87676.1"/>
    <property type="molecule type" value="Genomic_DNA"/>
</dbReference>
<reference evidence="3 4" key="1">
    <citation type="journal article" date="2014" name="Genome Announc.">
        <title>Draft Genome Sequence of Fervidicella metallireducens Strain AeBT, an Iron-Reducing Thermoanaerobe from the Great Artesian Basin.</title>
        <authorList>
            <person name="Patel B.K."/>
        </authorList>
    </citation>
    <scope>NUCLEOTIDE SEQUENCE [LARGE SCALE GENOMIC DNA]</scope>
    <source>
        <strain evidence="3 4">AeB</strain>
    </source>
</reference>
<dbReference type="Pfam" id="PF01370">
    <property type="entry name" value="Epimerase"/>
    <property type="match status" value="1"/>
</dbReference>
<feature type="domain" description="NAD-dependent epimerase/dehydratase" evidence="2">
    <location>
        <begin position="3"/>
        <end position="218"/>
    </location>
</feature>
<organism evidence="3 4">
    <name type="scientific">Fervidicella metallireducens AeB</name>
    <dbReference type="NCBI Taxonomy" id="1403537"/>
    <lineage>
        <taxon>Bacteria</taxon>
        <taxon>Bacillati</taxon>
        <taxon>Bacillota</taxon>
        <taxon>Clostridia</taxon>
        <taxon>Eubacteriales</taxon>
        <taxon>Clostridiaceae</taxon>
        <taxon>Fervidicella</taxon>
    </lineage>
</organism>
<dbReference type="PANTHER" id="PTHR43000">
    <property type="entry name" value="DTDP-D-GLUCOSE 4,6-DEHYDRATASE-RELATED"/>
    <property type="match status" value="1"/>
</dbReference>
<gene>
    <name evidence="3" type="ORF">Q428_11995</name>
</gene>
<dbReference type="OrthoDB" id="142826at2"/>
<keyword evidence="4" id="KW-1185">Reference proteome</keyword>
<evidence type="ECO:0000256" key="1">
    <source>
        <dbReference type="ARBA" id="ARBA00007637"/>
    </source>
</evidence>
<comment type="caution">
    <text evidence="3">The sequence shown here is derived from an EMBL/GenBank/DDBJ whole genome shotgun (WGS) entry which is preliminary data.</text>
</comment>
<dbReference type="Gene3D" id="3.40.50.720">
    <property type="entry name" value="NAD(P)-binding Rossmann-like Domain"/>
    <property type="match status" value="1"/>
</dbReference>
<comment type="similarity">
    <text evidence="1">Belongs to the NAD(P)-dependent epimerase/dehydratase family.</text>
</comment>
<dbReference type="Proteomes" id="UP000019681">
    <property type="component" value="Unassembled WGS sequence"/>
</dbReference>
<sequence length="320" mass="35797">MKVLITGINGRIGQYVAKGLLAKGYEVLGIDIADNINSALSECSYVKADITNMSNLEETLKNYKIDQVVHLAALAHFSSNNITLEDFMKINCEASLNVAKVAQMCGAKKFLFSSTVEVYGQTGELIVNENTPCNPKTNYGKSKYEAEKKLSEYLSSVGVEYFVYRFTPVYLKEYTKDLDKRVLLPKGIGAYYFKDGNHKFSLCSVNNIVDSVVAFMEGKIQSGVYIVSDKQALTAKEIAIMKKDKGEAKRVIKMPYGLIYLGLSMLSWILEKTGKAEKGLLINNLNKLVKPVCYDSLKISKKVELKWNIENTLYSNQQDD</sequence>